<protein>
    <recommendedName>
        <fullName evidence="3">Phosphoribosyltransferase</fullName>
    </recommendedName>
</protein>
<dbReference type="SUPFAM" id="SSF53271">
    <property type="entry name" value="PRTase-like"/>
    <property type="match status" value="1"/>
</dbReference>
<organism evidence="1 2">
    <name type="scientific">Dyella tabacisoli</name>
    <dbReference type="NCBI Taxonomy" id="2282381"/>
    <lineage>
        <taxon>Bacteria</taxon>
        <taxon>Pseudomonadati</taxon>
        <taxon>Pseudomonadota</taxon>
        <taxon>Gammaproteobacteria</taxon>
        <taxon>Lysobacterales</taxon>
        <taxon>Rhodanobacteraceae</taxon>
        <taxon>Dyella</taxon>
    </lineage>
</organism>
<gene>
    <name evidence="1" type="ORF">DVJ77_20030</name>
</gene>
<name>A0A369UHH1_9GAMM</name>
<dbReference type="OrthoDB" id="5942893at2"/>
<proteinExistence type="predicted"/>
<evidence type="ECO:0000313" key="1">
    <source>
        <dbReference type="EMBL" id="RDD79927.1"/>
    </source>
</evidence>
<reference evidence="1 2" key="1">
    <citation type="submission" date="2018-07" db="EMBL/GenBank/DDBJ databases">
        <title>Dyella tabacisoli L4-6T, whole genome shotgun sequence.</title>
        <authorList>
            <person name="Zhou X.-K."/>
            <person name="Li W.-J."/>
            <person name="Duan Y.-Q."/>
        </authorList>
    </citation>
    <scope>NUCLEOTIDE SEQUENCE [LARGE SCALE GENOMIC DNA]</scope>
    <source>
        <strain evidence="1 2">L4-6</strain>
    </source>
</reference>
<accession>A0A369UHH1</accession>
<sequence>MTEKPFPGATDIPQDSTPARTLALARVVEPPPVYDGDMFQRYPGMKLGRLPDVDFFAEKLCDLAAQILAESVTTDAWVLTAPAYYRLPSAANLLAERMQTMLRSRGIALPLVALRLSSEQIAVRSLEEFRLSYDYGRNPLAQRVIERQRLHDTAPPDPNWLRFAKRNVIVVNDIHVTGTQQRFMQRSLAAAGASECHWLYIFHIDGELARTCPEIEHRINNSTLADLDSYAAILSDAATRHTARCLSRLFNEEPDNFRYLVATLQPEARERVYRLAKDEGRYDTPLFGEKMRLLSGSD</sequence>
<dbReference type="AlphaFoldDB" id="A0A369UHH1"/>
<dbReference type="EMBL" id="QQAH01000023">
    <property type="protein sequence ID" value="RDD79927.1"/>
    <property type="molecule type" value="Genomic_DNA"/>
</dbReference>
<evidence type="ECO:0000313" key="2">
    <source>
        <dbReference type="Proteomes" id="UP000253782"/>
    </source>
</evidence>
<dbReference type="RefSeq" id="WP_114847307.1">
    <property type="nucleotide sequence ID" value="NZ_JBHSPE010000005.1"/>
</dbReference>
<comment type="caution">
    <text evidence="1">The sequence shown here is derived from an EMBL/GenBank/DDBJ whole genome shotgun (WGS) entry which is preliminary data.</text>
</comment>
<evidence type="ECO:0008006" key="3">
    <source>
        <dbReference type="Google" id="ProtNLM"/>
    </source>
</evidence>
<dbReference type="Proteomes" id="UP000253782">
    <property type="component" value="Unassembled WGS sequence"/>
</dbReference>
<dbReference type="InterPro" id="IPR029057">
    <property type="entry name" value="PRTase-like"/>
</dbReference>
<keyword evidence="2" id="KW-1185">Reference proteome</keyword>